<evidence type="ECO:0000256" key="1">
    <source>
        <dbReference type="ARBA" id="ARBA00023235"/>
    </source>
</evidence>
<dbReference type="Gene3D" id="3.40.50.720">
    <property type="entry name" value="NAD(P)-binding Rossmann-like Domain"/>
    <property type="match status" value="1"/>
</dbReference>
<reference evidence="3" key="1">
    <citation type="journal article" date="2020" name="Nature">
        <title>Giant virus diversity and host interactions through global metagenomics.</title>
        <authorList>
            <person name="Schulz F."/>
            <person name="Roux S."/>
            <person name="Paez-Espino D."/>
            <person name="Jungbluth S."/>
            <person name="Walsh D.A."/>
            <person name="Denef V.J."/>
            <person name="McMahon K.D."/>
            <person name="Konstantinidis K.T."/>
            <person name="Eloe-Fadrosh E.A."/>
            <person name="Kyrpides N.C."/>
            <person name="Woyke T."/>
        </authorList>
    </citation>
    <scope>NUCLEOTIDE SEQUENCE</scope>
    <source>
        <strain evidence="3">GVMAG-M-3300021425-30</strain>
    </source>
</reference>
<dbReference type="SUPFAM" id="SSF51658">
    <property type="entry name" value="Xylose isomerase-like"/>
    <property type="match status" value="1"/>
</dbReference>
<evidence type="ECO:0000313" key="3">
    <source>
        <dbReference type="EMBL" id="QHT06173.1"/>
    </source>
</evidence>
<dbReference type="Pfam" id="PF01261">
    <property type="entry name" value="AP_endonuc_2"/>
    <property type="match status" value="1"/>
</dbReference>
<dbReference type="Gene3D" id="3.20.20.150">
    <property type="entry name" value="Divalent-metal-dependent TIM barrel enzymes"/>
    <property type="match status" value="1"/>
</dbReference>
<dbReference type="AlphaFoldDB" id="A0A6C0CPF8"/>
<proteinExistence type="predicted"/>
<dbReference type="InterPro" id="IPR036237">
    <property type="entry name" value="Xyl_isomerase-like_sf"/>
</dbReference>
<accession>A0A6C0CPF8</accession>
<keyword evidence="1" id="KW-0413">Isomerase</keyword>
<dbReference type="EMBL" id="MN739467">
    <property type="protein sequence ID" value="QHT06173.1"/>
    <property type="molecule type" value="Genomic_DNA"/>
</dbReference>
<dbReference type="GO" id="GO:0016853">
    <property type="term" value="F:isomerase activity"/>
    <property type="evidence" value="ECO:0007669"/>
    <property type="project" value="UniProtKB-KW"/>
</dbReference>
<name>A0A6C0CPF8_9ZZZZ</name>
<dbReference type="InterPro" id="IPR013022">
    <property type="entry name" value="Xyl_isomerase-like_TIM-brl"/>
</dbReference>
<protein>
    <recommendedName>
        <fullName evidence="2">Xylose isomerase-like TIM barrel domain-containing protein</fullName>
    </recommendedName>
</protein>
<feature type="domain" description="Xylose isomerase-like TIM barrel" evidence="2">
    <location>
        <begin position="335"/>
        <end position="504"/>
    </location>
</feature>
<dbReference type="SUPFAM" id="SSF51735">
    <property type="entry name" value="NAD(P)-binding Rossmann-fold domains"/>
    <property type="match status" value="1"/>
</dbReference>
<evidence type="ECO:0000259" key="2">
    <source>
        <dbReference type="Pfam" id="PF01261"/>
    </source>
</evidence>
<organism evidence="3">
    <name type="scientific">viral metagenome</name>
    <dbReference type="NCBI Taxonomy" id="1070528"/>
    <lineage>
        <taxon>unclassified sequences</taxon>
        <taxon>metagenomes</taxon>
        <taxon>organismal metagenomes</taxon>
    </lineage>
</organism>
<dbReference type="InterPro" id="IPR036291">
    <property type="entry name" value="NAD(P)-bd_dom_sf"/>
</dbReference>
<dbReference type="PANTHER" id="PTHR43489">
    <property type="entry name" value="ISOMERASE"/>
    <property type="match status" value="1"/>
</dbReference>
<sequence>MTSALVGYTGFVGSNLLQFYPVDEFYNSKNFYAAKGKHFSKLFFSGIPAVKWYANKNPEHDKTTIDSIKSVLDTITVDEIILISTIDVYNDVTCKNDEDSEIHYEKNHTYGKNRYLFEEYIKERFEKYHIVRLPGLFGKGLKKNIIFDLINNNRIENIPLQSSFQWYYLDWLKKDIDNILEKNIKVCNLFTEPVHTNKIISLFEEIYKVNYGFQIEYFGNNNVTVKYDTCTKYGKLFNSSKESYIRTEKDILDGLREFLQFSKRDKRQLSVSNICTNKLSERQFSQILKLYDIGKLQIAPTKIIDQWNNLSNIKSNKYGDLKINSFQSITYTLTYNIFSVDTRDELLKHLKYVVNCAENIGVDFLVFGCPKNRKVFDDKKDNNEIFVSFFEELAFYMMGLNLVICIENNSKQYGCNFINTIHECETIVRKINSPNIKMMIDIGNAIMENDNWYRFNSLKDIVYNIDVSNPKMSSFEKYGEEHDLFSYLLKKNNYTNNINLEMLIKVDTIEEELYILIKSLNNFVNIYSR</sequence>
<dbReference type="PANTHER" id="PTHR43489:SF7">
    <property type="entry name" value="3-DEHYDRO-D-GULOSIDE 4-EPIMERASE-RELATED"/>
    <property type="match status" value="1"/>
</dbReference>
<dbReference type="InterPro" id="IPR050417">
    <property type="entry name" value="Sugar_Epim/Isomerase"/>
</dbReference>